<gene>
    <name evidence="2" type="ORF">g.4844</name>
</gene>
<proteinExistence type="predicted"/>
<name>A0A1B6E1E9_9HEMI</name>
<sequence>MATLKQTNFCFLILILFGATRGIYEKGLDDMPQQNNPLKLFSSLDIVMDTLLMKQLDMPLQVDLVTKAFTATCVGDANLTLPLTSKMPFIVVEGNTVIDAMEAGKNLAMILNARFINMPPPCLRQFAYLFQKGTTVRRAYFALSRYAAAYTAMQVKNKPSIMSGYWHDHAAFVLSRMYPTPGLLPPRSHPMYRMPNDLLKPDIVFYMYFPFEVENQPFTTKAPFWKPKLIQIFEKFDDVYFIDVRQGRQYATNEMFKIVMEYFGDRINIDSG</sequence>
<organism evidence="2">
    <name type="scientific">Clastoptera arizonana</name>
    <name type="common">Arizona spittle bug</name>
    <dbReference type="NCBI Taxonomy" id="38151"/>
    <lineage>
        <taxon>Eukaryota</taxon>
        <taxon>Metazoa</taxon>
        <taxon>Ecdysozoa</taxon>
        <taxon>Arthropoda</taxon>
        <taxon>Hexapoda</taxon>
        <taxon>Insecta</taxon>
        <taxon>Pterygota</taxon>
        <taxon>Neoptera</taxon>
        <taxon>Paraneoptera</taxon>
        <taxon>Hemiptera</taxon>
        <taxon>Auchenorrhyncha</taxon>
        <taxon>Cercopoidea</taxon>
        <taxon>Clastopteridae</taxon>
        <taxon>Clastoptera</taxon>
    </lineage>
</organism>
<feature type="non-terminal residue" evidence="2">
    <location>
        <position position="272"/>
    </location>
</feature>
<protein>
    <submittedName>
        <fullName evidence="2">Uncharacterized protein</fullName>
    </submittedName>
</protein>
<evidence type="ECO:0000256" key="1">
    <source>
        <dbReference type="SAM" id="SignalP"/>
    </source>
</evidence>
<dbReference type="EMBL" id="GEDC01005553">
    <property type="protein sequence ID" value="JAS31745.1"/>
    <property type="molecule type" value="Transcribed_RNA"/>
</dbReference>
<feature type="chain" id="PRO_5008581699" evidence="1">
    <location>
        <begin position="23"/>
        <end position="272"/>
    </location>
</feature>
<dbReference type="AlphaFoldDB" id="A0A1B6E1E9"/>
<evidence type="ECO:0000313" key="2">
    <source>
        <dbReference type="EMBL" id="JAS31745.1"/>
    </source>
</evidence>
<keyword evidence="1" id="KW-0732">Signal</keyword>
<accession>A0A1B6E1E9</accession>
<feature type="signal peptide" evidence="1">
    <location>
        <begin position="1"/>
        <end position="22"/>
    </location>
</feature>
<reference evidence="2" key="1">
    <citation type="submission" date="2015-12" db="EMBL/GenBank/DDBJ databases">
        <title>De novo transcriptome assembly of four potential Pierce s Disease insect vectors from Arizona vineyards.</title>
        <authorList>
            <person name="Tassone E.E."/>
        </authorList>
    </citation>
    <scope>NUCLEOTIDE SEQUENCE</scope>
</reference>